<dbReference type="Pfam" id="PF00498">
    <property type="entry name" value="FHA"/>
    <property type="match status" value="1"/>
</dbReference>
<gene>
    <name evidence="4" type="ORF">DSM106044_03430</name>
</gene>
<keyword evidence="2" id="KW-0472">Membrane</keyword>
<feature type="region of interest" description="Disordered" evidence="1">
    <location>
        <begin position="187"/>
        <end position="304"/>
    </location>
</feature>
<proteinExistence type="predicted"/>
<keyword evidence="2" id="KW-1133">Transmembrane helix</keyword>
<dbReference type="InterPro" id="IPR045962">
    <property type="entry name" value="DUF6382"/>
</dbReference>
<feature type="transmembrane region" description="Helical" evidence="2">
    <location>
        <begin position="349"/>
        <end position="368"/>
    </location>
</feature>
<dbReference type="STRING" id="180332.GCA_000797495_01179"/>
<dbReference type="SUPFAM" id="SSF49879">
    <property type="entry name" value="SMAD/FHA domain"/>
    <property type="match status" value="1"/>
</dbReference>
<feature type="domain" description="FHA" evidence="3">
    <location>
        <begin position="471"/>
        <end position="521"/>
    </location>
</feature>
<dbReference type="RefSeq" id="WP_138003119.1">
    <property type="nucleotide sequence ID" value="NZ_QGQD01000066.1"/>
</dbReference>
<evidence type="ECO:0000313" key="4">
    <source>
        <dbReference type="EMBL" id="TLC99789.1"/>
    </source>
</evidence>
<comment type="caution">
    <text evidence="4">The sequence shown here is derived from an EMBL/GenBank/DDBJ whole genome shotgun (WGS) entry which is preliminary data.</text>
</comment>
<dbReference type="PANTHER" id="PTHR23308">
    <property type="entry name" value="NUCLEAR INHIBITOR OF PROTEIN PHOSPHATASE-1"/>
    <property type="match status" value="1"/>
</dbReference>
<keyword evidence="5" id="KW-1185">Reference proteome</keyword>
<reference evidence="4 5" key="1">
    <citation type="journal article" date="2019" name="Anaerobe">
        <title>Detection of Robinsoniella peoriensis in multiple bone samples of a trauma patient.</title>
        <authorList>
            <person name="Schrottner P."/>
            <person name="Hartwich K."/>
            <person name="Bunk B."/>
            <person name="Schober I."/>
            <person name="Helbig S."/>
            <person name="Rudolph W.W."/>
            <person name="Gunzer F."/>
        </authorList>
    </citation>
    <scope>NUCLEOTIDE SEQUENCE [LARGE SCALE GENOMIC DNA]</scope>
    <source>
        <strain evidence="4 5">DSM 106044</strain>
    </source>
</reference>
<dbReference type="InterPro" id="IPR000253">
    <property type="entry name" value="FHA_dom"/>
</dbReference>
<dbReference type="PROSITE" id="PS50006">
    <property type="entry name" value="FHA_DOMAIN"/>
    <property type="match status" value="1"/>
</dbReference>
<name>A0A4U8Q4N7_9FIRM</name>
<feature type="compositionally biased region" description="Basic and acidic residues" evidence="1">
    <location>
        <begin position="233"/>
        <end position="304"/>
    </location>
</feature>
<organism evidence="4 5">
    <name type="scientific">Robinsoniella peoriensis</name>
    <dbReference type="NCBI Taxonomy" id="180332"/>
    <lineage>
        <taxon>Bacteria</taxon>
        <taxon>Bacillati</taxon>
        <taxon>Bacillota</taxon>
        <taxon>Clostridia</taxon>
        <taxon>Lachnospirales</taxon>
        <taxon>Lachnospiraceae</taxon>
        <taxon>Robinsoniella</taxon>
    </lineage>
</organism>
<dbReference type="InterPro" id="IPR050923">
    <property type="entry name" value="Cell_Proc_Reg/RNA_Proc"/>
</dbReference>
<protein>
    <submittedName>
        <fullName evidence="4">Methylglyoxal synthase</fullName>
    </submittedName>
</protein>
<dbReference type="CDD" id="cd00060">
    <property type="entry name" value="FHA"/>
    <property type="match status" value="1"/>
</dbReference>
<evidence type="ECO:0000256" key="2">
    <source>
        <dbReference type="SAM" id="Phobius"/>
    </source>
</evidence>
<dbReference type="SMART" id="SM00240">
    <property type="entry name" value="FHA"/>
    <property type="match status" value="1"/>
</dbReference>
<dbReference type="EMBL" id="QGQD01000066">
    <property type="protein sequence ID" value="TLC99789.1"/>
    <property type="molecule type" value="Genomic_DNA"/>
</dbReference>
<dbReference type="Pfam" id="PF19909">
    <property type="entry name" value="DUF6382"/>
    <property type="match status" value="1"/>
</dbReference>
<accession>A0A4U8Q4N7</accession>
<evidence type="ECO:0000256" key="1">
    <source>
        <dbReference type="SAM" id="MobiDB-lite"/>
    </source>
</evidence>
<sequence>MQVSYKRDMNHNYLILDPEEQIYGSEYQIRMLSMNDIRGLLKCNMKKMDGKVYFYYEVTSKQSLKRIFEKSTMTMDDIKTLLLGVKSSIENVVAYLLEPDHVLLDPSYIYMDIETKEPCLCYLPSYKGSITSSFKELAEFILKRLDHNDHGAVSLGYDIYRQTTEENFSIEQIIQSVYRVQTSSDLRLSRNSGQPGEPDVNAELTSKASKSVKAEMNQKEELEESPFIDTTDAELKRQILGEKEDGKVKEESGQKRDKNKEIKNKDIKVKERKVKEVKKNNEVKGKHDKSSYYNRKEDGKNKPGREIRGSHKIWDKVNFKLNFFIITVTAAIIGGIFAAGSYLEADMTLLGGIVFSVLGGAGYFISFINRKKLNKNEKQNKGNSDIDNIAEFLEEDENDIEAGVISGMEAAFRPDMKLRSQTKIEEGYQAEKEEQIGQTTILCGDEELKKLCFISMEPHLRGNILLYDKTLYIGKMKSKVDVRIDLPVVSRVHAKIWQEEGSFYVMDLNSMNGTFLNGERLEANEKREIRPSDEVAFASASYYIGR</sequence>
<keyword evidence="2" id="KW-0812">Transmembrane</keyword>
<dbReference type="Gene3D" id="2.60.200.20">
    <property type="match status" value="1"/>
</dbReference>
<feature type="transmembrane region" description="Helical" evidence="2">
    <location>
        <begin position="321"/>
        <end position="343"/>
    </location>
</feature>
<dbReference type="Proteomes" id="UP000306509">
    <property type="component" value="Unassembled WGS sequence"/>
</dbReference>
<dbReference type="AlphaFoldDB" id="A0A4U8Q4N7"/>
<evidence type="ECO:0000259" key="3">
    <source>
        <dbReference type="PROSITE" id="PS50006"/>
    </source>
</evidence>
<evidence type="ECO:0000313" key="5">
    <source>
        <dbReference type="Proteomes" id="UP000306509"/>
    </source>
</evidence>
<dbReference type="InterPro" id="IPR008984">
    <property type="entry name" value="SMAD_FHA_dom_sf"/>
</dbReference>